<feature type="transmembrane region" description="Helical" evidence="1">
    <location>
        <begin position="58"/>
        <end position="75"/>
    </location>
</feature>
<feature type="transmembrane region" description="Helical" evidence="1">
    <location>
        <begin position="21"/>
        <end position="38"/>
    </location>
</feature>
<feature type="transmembrane region" description="Helical" evidence="1">
    <location>
        <begin position="114"/>
        <end position="131"/>
    </location>
</feature>
<sequence length="152" mass="17092">MLPSALTSTNRTSRGKTETHLRWWVTLIMSMALSIGTWNPLGHHFINYISNVDNLLTGFTPFGILLMTAMWILAIKSIFQSLKITGVIFTVIVILAFVWGLQQYGIINIKDLTHIGWLATLGMGFLIWFGLNASILWKKVTGVYTTDDTDDN</sequence>
<name>A0A1W1CES3_9ZZZZ</name>
<dbReference type="Pfam" id="PF20134">
    <property type="entry name" value="DUF6524"/>
    <property type="match status" value="1"/>
</dbReference>
<feature type="transmembrane region" description="Helical" evidence="1">
    <location>
        <begin position="82"/>
        <end position="102"/>
    </location>
</feature>
<keyword evidence="1" id="KW-1133">Transmembrane helix</keyword>
<keyword evidence="1" id="KW-0812">Transmembrane</keyword>
<accession>A0A1W1CES3</accession>
<keyword evidence="1" id="KW-0472">Membrane</keyword>
<gene>
    <name evidence="2" type="ORF">MNB_SV-9-278</name>
</gene>
<proteinExistence type="predicted"/>
<dbReference type="AlphaFoldDB" id="A0A1W1CES3"/>
<evidence type="ECO:0000256" key="1">
    <source>
        <dbReference type="SAM" id="Phobius"/>
    </source>
</evidence>
<organism evidence="2">
    <name type="scientific">hydrothermal vent metagenome</name>
    <dbReference type="NCBI Taxonomy" id="652676"/>
    <lineage>
        <taxon>unclassified sequences</taxon>
        <taxon>metagenomes</taxon>
        <taxon>ecological metagenomes</taxon>
    </lineage>
</organism>
<dbReference type="InterPro" id="IPR045387">
    <property type="entry name" value="DUF6524"/>
</dbReference>
<reference evidence="2" key="1">
    <citation type="submission" date="2016-10" db="EMBL/GenBank/DDBJ databases">
        <authorList>
            <person name="de Groot N.N."/>
        </authorList>
    </citation>
    <scope>NUCLEOTIDE SEQUENCE</scope>
</reference>
<dbReference type="EMBL" id="FPHG01000064">
    <property type="protein sequence ID" value="SFV64221.1"/>
    <property type="molecule type" value="Genomic_DNA"/>
</dbReference>
<evidence type="ECO:0000313" key="2">
    <source>
        <dbReference type="EMBL" id="SFV64221.1"/>
    </source>
</evidence>
<protein>
    <submittedName>
        <fullName evidence="2">Uncharacterized protein</fullName>
    </submittedName>
</protein>